<reference evidence="1" key="3">
    <citation type="submission" date="2025-09" db="UniProtKB">
        <authorList>
            <consortium name="Ensembl"/>
        </authorList>
    </citation>
    <scope>IDENTIFICATION</scope>
</reference>
<accession>A0AC11DJG5</accession>
<proteinExistence type="predicted"/>
<evidence type="ECO:0000313" key="1">
    <source>
        <dbReference type="Ensembl" id="ENSOARP00020045924.1"/>
    </source>
</evidence>
<reference evidence="1" key="2">
    <citation type="submission" date="2025-08" db="UniProtKB">
        <authorList>
            <consortium name="Ensembl"/>
        </authorList>
    </citation>
    <scope>IDENTIFICATION</scope>
</reference>
<dbReference type="Ensembl" id="ENSOART00020055457.1">
    <property type="protein sequence ID" value="ENSOARP00020045924.1"/>
    <property type="gene ID" value="ENSOARG00020003621.2"/>
</dbReference>
<sequence length="258" mass="29211">MSAVIPGARRMEPSLLMWRFFVFIVVPGCVTEACHDDPPSLRNAMFKVLRYEVGTMINCDCKAGFRRVSAVMRCVGDSSHSAWNNRCFCNSTSPAKNPVKPVTPGSEEQRERKPTDAQSQTQPPEQADLPGHCEEPPPWEHEREPLKRVYHFTLGQTVHYQCAQGFRALHTGPAESTCTMIHGEMRWTRPRLKCISEGANSQAPDFQKPTDVVATLDTFIFTTEYQIAVAGCILLLSSILLLSCLTWQRRWKKNRRTI</sequence>
<gene>
    <name evidence="1" type="primary">IL2RA</name>
</gene>
<protein>
    <submittedName>
        <fullName evidence="1">Interleukin 2 receptor subunit alpha</fullName>
    </submittedName>
</protein>
<name>A0AC11DJG5_SHEEP</name>
<organism evidence="1">
    <name type="scientific">Ovis aries</name>
    <name type="common">Sheep</name>
    <dbReference type="NCBI Taxonomy" id="9940"/>
    <lineage>
        <taxon>Eukaryota</taxon>
        <taxon>Metazoa</taxon>
        <taxon>Chordata</taxon>
        <taxon>Craniata</taxon>
        <taxon>Vertebrata</taxon>
        <taxon>Euteleostomi</taxon>
        <taxon>Mammalia</taxon>
        <taxon>Eutheria</taxon>
        <taxon>Laurasiatheria</taxon>
        <taxon>Artiodactyla</taxon>
        <taxon>Ruminantia</taxon>
        <taxon>Pecora</taxon>
        <taxon>Bovidae</taxon>
        <taxon>Caprinae</taxon>
        <taxon>Ovis</taxon>
    </lineage>
</organism>
<reference evidence="1" key="1">
    <citation type="submission" date="2020-11" db="EMBL/GenBank/DDBJ databases">
        <authorList>
            <person name="Davenport K.M."/>
            <person name="Bickhart D.M."/>
            <person name="Smith T.P.L."/>
            <person name="Murdoch B.M."/>
            <person name="Rosen B.D."/>
        </authorList>
    </citation>
    <scope>NUCLEOTIDE SEQUENCE [LARGE SCALE GENOMIC DNA]</scope>
    <source>
        <strain evidence="1">OAR_USU_Benz2616</strain>
    </source>
</reference>